<evidence type="ECO:0000256" key="2">
    <source>
        <dbReference type="ARBA" id="ARBA00022448"/>
    </source>
</evidence>
<evidence type="ECO:0000256" key="9">
    <source>
        <dbReference type="RuleBase" id="RU003357"/>
    </source>
</evidence>
<organism evidence="13 14">
    <name type="scientific">Flavobacterium bomense</name>
    <dbReference type="NCBI Taxonomy" id="2497483"/>
    <lineage>
        <taxon>Bacteria</taxon>
        <taxon>Pseudomonadati</taxon>
        <taxon>Bacteroidota</taxon>
        <taxon>Flavobacteriia</taxon>
        <taxon>Flavobacteriales</taxon>
        <taxon>Flavobacteriaceae</taxon>
        <taxon>Flavobacterium</taxon>
    </lineage>
</organism>
<dbReference type="GO" id="GO:0009279">
    <property type="term" value="C:cell outer membrane"/>
    <property type="evidence" value="ECO:0007669"/>
    <property type="project" value="UniProtKB-SubCell"/>
</dbReference>
<dbReference type="SUPFAM" id="SSF49464">
    <property type="entry name" value="Carboxypeptidase regulatory domain-like"/>
    <property type="match status" value="1"/>
</dbReference>
<keyword evidence="2 8" id="KW-0813">Transport</keyword>
<dbReference type="InterPro" id="IPR000531">
    <property type="entry name" value="Beta-barrel_TonB"/>
</dbReference>
<dbReference type="InterPro" id="IPR008969">
    <property type="entry name" value="CarboxyPept-like_regulatory"/>
</dbReference>
<dbReference type="InterPro" id="IPR023996">
    <property type="entry name" value="TonB-dep_OMP_SusC/RagA"/>
</dbReference>
<gene>
    <name evidence="13" type="ORF">EKL98_10245</name>
</gene>
<comment type="caution">
    <text evidence="13">The sequence shown here is derived from an EMBL/GenBank/DDBJ whole genome shotgun (WGS) entry which is preliminary data.</text>
</comment>
<accession>A0A432CL64</accession>
<dbReference type="InterPro" id="IPR039426">
    <property type="entry name" value="TonB-dep_rcpt-like"/>
</dbReference>
<dbReference type="Proteomes" id="UP000280825">
    <property type="component" value="Unassembled WGS sequence"/>
</dbReference>
<reference evidence="13 14" key="1">
    <citation type="submission" date="2018-12" db="EMBL/GenBank/DDBJ databases">
        <title>Flavobacterium sp. nov., isolated from glacier ice.</title>
        <authorList>
            <person name="Liu Q."/>
            <person name="Xin Y.-H."/>
        </authorList>
    </citation>
    <scope>NUCLEOTIDE SEQUENCE [LARGE SCALE GENOMIC DNA]</scope>
    <source>
        <strain evidence="13 14">RB1N8</strain>
    </source>
</reference>
<evidence type="ECO:0000259" key="11">
    <source>
        <dbReference type="Pfam" id="PF00593"/>
    </source>
</evidence>
<feature type="chain" id="PRO_5019350730" evidence="10">
    <location>
        <begin position="23"/>
        <end position="1011"/>
    </location>
</feature>
<feature type="domain" description="TonB-dependent receptor-like beta-barrel" evidence="11">
    <location>
        <begin position="396"/>
        <end position="975"/>
    </location>
</feature>
<dbReference type="InterPro" id="IPR012910">
    <property type="entry name" value="Plug_dom"/>
</dbReference>
<evidence type="ECO:0000313" key="14">
    <source>
        <dbReference type="Proteomes" id="UP000280825"/>
    </source>
</evidence>
<dbReference type="Gene3D" id="2.60.40.1120">
    <property type="entry name" value="Carboxypeptidase-like, regulatory domain"/>
    <property type="match status" value="1"/>
</dbReference>
<evidence type="ECO:0000256" key="5">
    <source>
        <dbReference type="ARBA" id="ARBA00023077"/>
    </source>
</evidence>
<evidence type="ECO:0000256" key="7">
    <source>
        <dbReference type="ARBA" id="ARBA00023237"/>
    </source>
</evidence>
<dbReference type="Pfam" id="PF00593">
    <property type="entry name" value="TonB_dep_Rec_b-barrel"/>
    <property type="match status" value="1"/>
</dbReference>
<keyword evidence="4 8" id="KW-0812">Transmembrane</keyword>
<evidence type="ECO:0000256" key="8">
    <source>
        <dbReference type="PROSITE-ProRule" id="PRU01360"/>
    </source>
</evidence>
<dbReference type="RefSeq" id="WP_126562226.1">
    <property type="nucleotide sequence ID" value="NZ_RYDJ01000011.1"/>
</dbReference>
<dbReference type="Pfam" id="PF13715">
    <property type="entry name" value="CarbopepD_reg_2"/>
    <property type="match status" value="1"/>
</dbReference>
<dbReference type="InterPro" id="IPR037066">
    <property type="entry name" value="Plug_dom_sf"/>
</dbReference>
<name>A0A432CL64_9FLAO</name>
<dbReference type="PROSITE" id="PS52016">
    <property type="entry name" value="TONB_DEPENDENT_REC_3"/>
    <property type="match status" value="1"/>
</dbReference>
<dbReference type="Gene3D" id="2.170.130.10">
    <property type="entry name" value="TonB-dependent receptor, plug domain"/>
    <property type="match status" value="1"/>
</dbReference>
<keyword evidence="7 8" id="KW-0998">Cell outer membrane</keyword>
<dbReference type="InterPro" id="IPR036942">
    <property type="entry name" value="Beta-barrel_TonB_sf"/>
</dbReference>
<dbReference type="Gene3D" id="2.40.170.20">
    <property type="entry name" value="TonB-dependent receptor, beta-barrel domain"/>
    <property type="match status" value="1"/>
</dbReference>
<dbReference type="Pfam" id="PF07715">
    <property type="entry name" value="Plug"/>
    <property type="match status" value="1"/>
</dbReference>
<keyword evidence="6 8" id="KW-0472">Membrane</keyword>
<keyword evidence="14" id="KW-1185">Reference proteome</keyword>
<evidence type="ECO:0000256" key="1">
    <source>
        <dbReference type="ARBA" id="ARBA00004571"/>
    </source>
</evidence>
<comment type="subcellular location">
    <subcellularLocation>
        <location evidence="1 8">Cell outer membrane</location>
        <topology evidence="1 8">Multi-pass membrane protein</topology>
    </subcellularLocation>
</comment>
<dbReference type="AlphaFoldDB" id="A0A432CL64"/>
<evidence type="ECO:0000259" key="12">
    <source>
        <dbReference type="Pfam" id="PF07715"/>
    </source>
</evidence>
<comment type="similarity">
    <text evidence="8 9">Belongs to the TonB-dependent receptor family.</text>
</comment>
<feature type="domain" description="TonB-dependent receptor plug" evidence="12">
    <location>
        <begin position="115"/>
        <end position="222"/>
    </location>
</feature>
<keyword evidence="5 9" id="KW-0798">TonB box</keyword>
<dbReference type="NCBIfam" id="TIGR04057">
    <property type="entry name" value="SusC_RagA_signa"/>
    <property type="match status" value="1"/>
</dbReference>
<evidence type="ECO:0000313" key="13">
    <source>
        <dbReference type="EMBL" id="RTZ03864.1"/>
    </source>
</evidence>
<keyword evidence="3 8" id="KW-1134">Transmembrane beta strand</keyword>
<proteinExistence type="inferred from homology"/>
<dbReference type="NCBIfam" id="TIGR04056">
    <property type="entry name" value="OMP_RagA_SusC"/>
    <property type="match status" value="1"/>
</dbReference>
<evidence type="ECO:0000256" key="4">
    <source>
        <dbReference type="ARBA" id="ARBA00022692"/>
    </source>
</evidence>
<evidence type="ECO:0000256" key="3">
    <source>
        <dbReference type="ARBA" id="ARBA00022452"/>
    </source>
</evidence>
<keyword evidence="10" id="KW-0732">Signal</keyword>
<feature type="signal peptide" evidence="10">
    <location>
        <begin position="1"/>
        <end position="22"/>
    </location>
</feature>
<sequence length="1011" mass="111471">MRSKFKWIFSLLLALSMQFVFAQEKTVTGVVSDATGSLPGANVVVKGTTRGIQTDLDGKYSIRVSAGEVLVFSFIGMENVSRTVGTANSINVSMIDGGNTLEAVVVQGYRTVTKKTAVTAAATVNSETIENRPNANVLNTIQGQLAGVNITASTGQPGAKSSVIIRGAGTINGNTDPLYVIDGFPSNSDNFRSINPNDIASLDVLKDAAAISQYGSRGSNGVIVITTRKGSYSEPKTTFRYSSQFGINDLQTPRYSYANSKQLLKIEKNFGAGRGSTLTDAQINAYNINTNWVDYFFNQGTSTNHNFSIENNGKNINSFTSASFFDQEGVLESTGLKRFTVRNNLNGKSDDGKFKFSVNSAFGHSRNNEATNLGEGAINRNYVTGAYLGAPYVSPNEYQNSAQLFSLYQANGTLLYTPLMLVDKLKTYQNSTQETRIDLATELSYEFVDGLTGRVRTSGQLLQNRFHQAEFPGSFNALLFLAPSQVFGGFEDINERREFLFNNLFMLDYNKTFGKHTFNVSAASEYNHSRLTSNNIRQRGLDPKLFVPNTGAGYISDTSANDFYVPTISASQLRNDLISYFTTFDYDFNSRYGLVASYRIDGSSRFIEENQFNNFWSLGGRWNIDEEEFMQSLDFINVLKLRGSIGTSGNQRIVDGTIFAGINPPAFADIYPGSNNAYNNGTGYNLNLGFPALKWETTEQYNVGVDFELLRGRIRGSFDYYNKKTIDLFISEPLVPSTGATSLTKNSDAFIVNKGFELSIGYDVVRTNDLRLTVRANGSSNDNSVGGIIANNGRIITGNLITQNGGSIREPFVYHYLGVNPVNGNLLFQDINGNPTETPVAADRKPLGKNNVPKYQGGFGFDFDYKGFFVSSTFTFAQDVVRYDFDLSNLYSPGNIGTFNVTDDLLNAWTTTNTATDVPSLRAGNISAQNLSDRFIKDASYVRLRNAQIGYRVPKIFLAKTFLTDLSFTLQGENLFNITQWQGFDPESSRASDVYQYPTARQFTFGVDLKF</sequence>
<dbReference type="SUPFAM" id="SSF56935">
    <property type="entry name" value="Porins"/>
    <property type="match status" value="1"/>
</dbReference>
<dbReference type="EMBL" id="RYDJ01000011">
    <property type="protein sequence ID" value="RTZ03864.1"/>
    <property type="molecule type" value="Genomic_DNA"/>
</dbReference>
<evidence type="ECO:0000256" key="6">
    <source>
        <dbReference type="ARBA" id="ARBA00023136"/>
    </source>
</evidence>
<evidence type="ECO:0000256" key="10">
    <source>
        <dbReference type="SAM" id="SignalP"/>
    </source>
</evidence>
<protein>
    <submittedName>
        <fullName evidence="13">SusC/RagA family TonB-linked outer membrane protein</fullName>
    </submittedName>
</protein>
<dbReference type="InterPro" id="IPR023997">
    <property type="entry name" value="TonB-dep_OMP_SusC/RagA_CS"/>
</dbReference>